<evidence type="ECO:0000313" key="3">
    <source>
        <dbReference type="EMBL" id="PRX46597.1"/>
    </source>
</evidence>
<dbReference type="AlphaFoldDB" id="A0A2T0LSF1"/>
<organism evidence="3 4">
    <name type="scientific">Prauserella shujinwangii</name>
    <dbReference type="NCBI Taxonomy" id="1453103"/>
    <lineage>
        <taxon>Bacteria</taxon>
        <taxon>Bacillati</taxon>
        <taxon>Actinomycetota</taxon>
        <taxon>Actinomycetes</taxon>
        <taxon>Pseudonocardiales</taxon>
        <taxon>Pseudonocardiaceae</taxon>
        <taxon>Prauserella</taxon>
    </lineage>
</organism>
<dbReference type="EMBL" id="PVNH01000007">
    <property type="protein sequence ID" value="PRX46597.1"/>
    <property type="molecule type" value="Genomic_DNA"/>
</dbReference>
<keyword evidence="2" id="KW-0472">Membrane</keyword>
<dbReference type="PANTHER" id="PTHR35176">
    <property type="entry name" value="HEME OXYGENASE HI_0854-RELATED"/>
    <property type="match status" value="1"/>
</dbReference>
<dbReference type="GO" id="GO:0005829">
    <property type="term" value="C:cytosol"/>
    <property type="evidence" value="ECO:0007669"/>
    <property type="project" value="TreeGrafter"/>
</dbReference>
<name>A0A2T0LSF1_9PSEU</name>
<gene>
    <name evidence="3" type="ORF">B0I33_107174</name>
</gene>
<feature type="transmembrane region" description="Helical" evidence="2">
    <location>
        <begin position="99"/>
        <end position="117"/>
    </location>
</feature>
<dbReference type="InterPro" id="IPR019965">
    <property type="entry name" value="PPOX_F420-dep_Rv2061_put"/>
</dbReference>
<evidence type="ECO:0000256" key="2">
    <source>
        <dbReference type="SAM" id="Phobius"/>
    </source>
</evidence>
<feature type="transmembrane region" description="Helical" evidence="2">
    <location>
        <begin position="6"/>
        <end position="28"/>
    </location>
</feature>
<dbReference type="SUPFAM" id="SSF50475">
    <property type="entry name" value="FMN-binding split barrel"/>
    <property type="match status" value="1"/>
</dbReference>
<dbReference type="GO" id="GO:0016627">
    <property type="term" value="F:oxidoreductase activity, acting on the CH-CH group of donors"/>
    <property type="evidence" value="ECO:0007669"/>
    <property type="project" value="TreeGrafter"/>
</dbReference>
<sequence length="264" mass="28117">MTAGRWFGTVTTGVLGLATLGVGAWSLAAPASFAEFAGFEVHVHFLHDLGAFQLGLGAGLLLALVWADALATVLAGFLLANTVHTVNHVVDLDLGGAPWQAWVLGAASVLLALALVLRLRALGFVVGAVSPAAVPGLAPFVRQKTVALTTYRRDGTPGRSPVSIAVDGDRAYVRSFEASLKTRRLRRDPRAEIAPCTGRGRALPGDTVPVRMRLLDGAEYRHAARVLRRKYPLLHGVLVPLAHRLPRPRTGRTVHFEVTVDGGR</sequence>
<keyword evidence="2" id="KW-1133">Transmembrane helix</keyword>
<comment type="caution">
    <text evidence="3">The sequence shown here is derived from an EMBL/GenBank/DDBJ whole genome shotgun (WGS) entry which is preliminary data.</text>
</comment>
<keyword evidence="1" id="KW-0560">Oxidoreductase</keyword>
<dbReference type="PANTHER" id="PTHR35176:SF11">
    <property type="entry name" value="PYRIDOXAMINE 5'-PHOSPHATE OXIDASE FAMILY PROTEIN"/>
    <property type="match status" value="1"/>
</dbReference>
<proteinExistence type="predicted"/>
<dbReference type="Proteomes" id="UP000238362">
    <property type="component" value="Unassembled WGS sequence"/>
</dbReference>
<dbReference type="Gene3D" id="2.30.110.10">
    <property type="entry name" value="Electron Transport, Fmn-binding Protein, Chain A"/>
    <property type="match status" value="1"/>
</dbReference>
<dbReference type="RefSeq" id="WP_106179993.1">
    <property type="nucleotide sequence ID" value="NZ_PVNH01000007.1"/>
</dbReference>
<dbReference type="OrthoDB" id="5738083at2"/>
<dbReference type="NCBIfam" id="TIGR03666">
    <property type="entry name" value="Rv2061_F420"/>
    <property type="match status" value="1"/>
</dbReference>
<evidence type="ECO:0000256" key="1">
    <source>
        <dbReference type="ARBA" id="ARBA00023002"/>
    </source>
</evidence>
<keyword evidence="4" id="KW-1185">Reference proteome</keyword>
<feature type="transmembrane region" description="Helical" evidence="2">
    <location>
        <begin position="49"/>
        <end position="79"/>
    </location>
</feature>
<protein>
    <submittedName>
        <fullName evidence="3">PPOX class probable F420-dependent enzyme</fullName>
    </submittedName>
</protein>
<keyword evidence="2" id="KW-0812">Transmembrane</keyword>
<dbReference type="InterPro" id="IPR052019">
    <property type="entry name" value="F420H2_bilvrd_red/Heme_oxyg"/>
</dbReference>
<dbReference type="InterPro" id="IPR012349">
    <property type="entry name" value="Split_barrel_FMN-bd"/>
</dbReference>
<reference evidence="3 4" key="1">
    <citation type="submission" date="2018-03" db="EMBL/GenBank/DDBJ databases">
        <title>Genomic Encyclopedia of Type Strains, Phase III (KMG-III): the genomes of soil and plant-associated and newly described type strains.</title>
        <authorList>
            <person name="Whitman W."/>
        </authorList>
    </citation>
    <scope>NUCLEOTIDE SEQUENCE [LARGE SCALE GENOMIC DNA]</scope>
    <source>
        <strain evidence="3 4">CGMCC 4.7125</strain>
    </source>
</reference>
<accession>A0A2T0LSF1</accession>
<dbReference type="GO" id="GO:0070967">
    <property type="term" value="F:coenzyme F420 binding"/>
    <property type="evidence" value="ECO:0007669"/>
    <property type="project" value="TreeGrafter"/>
</dbReference>
<evidence type="ECO:0000313" key="4">
    <source>
        <dbReference type="Proteomes" id="UP000238362"/>
    </source>
</evidence>